<dbReference type="PANTHER" id="PTHR18934:SF99">
    <property type="entry name" value="ATP-DEPENDENT RNA HELICASE DHX37-RELATED"/>
    <property type="match status" value="1"/>
</dbReference>
<keyword evidence="12" id="KW-1185">Reference proteome</keyword>
<feature type="region of interest" description="Disordered" evidence="8">
    <location>
        <begin position="116"/>
        <end position="142"/>
    </location>
</feature>
<keyword evidence="4" id="KW-0378">Hydrolase</keyword>
<reference evidence="12" key="1">
    <citation type="journal article" date="2019" name="Nat. Commun.">
        <title>The genome of broomcorn millet.</title>
        <authorList>
            <person name="Zou C."/>
            <person name="Miki D."/>
            <person name="Li D."/>
            <person name="Tang Q."/>
            <person name="Xiao L."/>
            <person name="Rajput S."/>
            <person name="Deng P."/>
            <person name="Jia W."/>
            <person name="Huang R."/>
            <person name="Zhang M."/>
            <person name="Sun Y."/>
            <person name="Hu J."/>
            <person name="Fu X."/>
            <person name="Schnable P.S."/>
            <person name="Li F."/>
            <person name="Zhang H."/>
            <person name="Feng B."/>
            <person name="Zhu X."/>
            <person name="Liu R."/>
            <person name="Schnable J.C."/>
            <person name="Zhu J.-K."/>
            <person name="Zhang H."/>
        </authorList>
    </citation>
    <scope>NUCLEOTIDE SEQUENCE [LARGE SCALE GENOMIC DNA]</scope>
</reference>
<evidence type="ECO:0000256" key="6">
    <source>
        <dbReference type="ARBA" id="ARBA00022840"/>
    </source>
</evidence>
<keyword evidence="5" id="KW-0347">Helicase</keyword>
<name>A0A3L6RHK8_PANMI</name>
<evidence type="ECO:0000256" key="8">
    <source>
        <dbReference type="SAM" id="MobiDB-lite"/>
    </source>
</evidence>
<comment type="similarity">
    <text evidence="1">Belongs to the DEAD box helicase family. DEAH subfamily.</text>
</comment>
<gene>
    <name evidence="11" type="ORF">C2845_PM13G07460</name>
</gene>
<comment type="caution">
    <text evidence="11">The sequence shown here is derived from an EMBL/GenBank/DDBJ whole genome shotgun (WGS) entry which is preliminary data.</text>
</comment>
<dbReference type="SMART" id="SM00490">
    <property type="entry name" value="HELICc"/>
    <property type="match status" value="1"/>
</dbReference>
<dbReference type="PROSITE" id="PS51192">
    <property type="entry name" value="HELICASE_ATP_BIND_1"/>
    <property type="match status" value="1"/>
</dbReference>
<feature type="domain" description="Helicase C-terminal" evidence="10">
    <location>
        <begin position="713"/>
        <end position="908"/>
    </location>
</feature>
<dbReference type="Pfam" id="PF00270">
    <property type="entry name" value="DEAD"/>
    <property type="match status" value="1"/>
</dbReference>
<evidence type="ECO:0000259" key="10">
    <source>
        <dbReference type="PROSITE" id="PS51194"/>
    </source>
</evidence>
<sequence length="962" mass="108265">MRRVGFSEAVVLGPRSAAVSIGLPKHSSPDPAIRERRAKHVELPPVSLGANSLNLINTPIRLVWESRHPQGNDGEPLDQTIQREVRRDNSQILKAIQVPRIHSETYIGVQRVAETRAESSEVEDEPTDHSYTPPKKQSNPGSSRWLWVEAARVWDKETKRFPARQEEVRRFGDKAKFLKKVEHPTTDSRSFVQVLKSSGMDCRSQGTRNGRENWENRDSWARFGGSSRDNAGFPYREHWEGRDARGDGGLDRRVMLAWPKGLVVPEELSLFKKDGYQKDSGSSEASEELFPHKFVDSTDAKEYNRNLTGRKGKNVIENDAMKAVECERMIDVAISNQESEIEGTSDRFDMLDSTIKPSVPSSSCEESDLQDKELIQEEAVVEECFNPPIVVPVSRPYEVEKARRDLPIIMMEQEIMEAIYENSVVILCGETGRGKTTQLRCHSFGTSNRVDRKGIIGITQPRRVAVLATARRVSYELGLKLGKEIGFQVRHDKLVESNCSIKFMTDGILLREIQSDFMLKSYSVIILDEAHERSLNRDILIGMLSRVVKLRKNLHPEHLDKLRLGLINPEDVVNQLKVVLMSATLQLKDFISNRRLFDVIPPALKRLPRGGILIFVTGQQEVDYLCKKLQRASKQQTDKKPEKVEGDGSSLILEVDKKEIYEAYDDMFCSYEEDEMNGGPNVNSSDIETEDEMDTDSEDDFCHTYETKEEYGPVLDFLKGAEGSSVLKASFEAISRGPKVQGGVEKSSDATSLEESIPSVPCFSKCTKPMFVSHGKLRVLPLYAMLPASQQLQVCQDIPKDERLVVVATNIAETSLTIPGIKYVVDTRKPKVKNYNHATGMVNYEIQWISKASASQRFGRAGRTGPGHCYHLYSAAAYGKDELFPEFSEPEIKKVPVDGVVLMLKFMGIDESKFPFPTPPNTESLVEAERSLKALEALDSQGKPTPLGKAMARCFCICFEFF</sequence>
<dbReference type="Proteomes" id="UP000275267">
    <property type="component" value="Unassembled WGS sequence"/>
</dbReference>
<evidence type="ECO:0000256" key="4">
    <source>
        <dbReference type="ARBA" id="ARBA00022801"/>
    </source>
</evidence>
<dbReference type="Gene3D" id="1.10.10.2130">
    <property type="entry name" value="DEAH helicase family, winged-helix domain"/>
    <property type="match status" value="1"/>
</dbReference>
<protein>
    <recommendedName>
        <fullName evidence="2">RNA helicase</fullName>
        <ecNumber evidence="2">3.6.4.13</ecNumber>
    </recommendedName>
</protein>
<dbReference type="InterPro" id="IPR001650">
    <property type="entry name" value="Helicase_C-like"/>
</dbReference>
<dbReference type="InterPro" id="IPR014001">
    <property type="entry name" value="Helicase_ATP-bd"/>
</dbReference>
<evidence type="ECO:0000256" key="2">
    <source>
        <dbReference type="ARBA" id="ARBA00012552"/>
    </source>
</evidence>
<organism evidence="11 12">
    <name type="scientific">Panicum miliaceum</name>
    <name type="common">Proso millet</name>
    <name type="synonym">Broomcorn millet</name>
    <dbReference type="NCBI Taxonomy" id="4540"/>
    <lineage>
        <taxon>Eukaryota</taxon>
        <taxon>Viridiplantae</taxon>
        <taxon>Streptophyta</taxon>
        <taxon>Embryophyta</taxon>
        <taxon>Tracheophyta</taxon>
        <taxon>Spermatophyta</taxon>
        <taxon>Magnoliopsida</taxon>
        <taxon>Liliopsida</taxon>
        <taxon>Poales</taxon>
        <taxon>Poaceae</taxon>
        <taxon>PACMAD clade</taxon>
        <taxon>Panicoideae</taxon>
        <taxon>Panicodae</taxon>
        <taxon>Paniceae</taxon>
        <taxon>Panicinae</taxon>
        <taxon>Panicum</taxon>
        <taxon>Panicum sect. Panicum</taxon>
    </lineage>
</organism>
<dbReference type="Gene3D" id="3.40.50.300">
    <property type="entry name" value="P-loop containing nucleotide triphosphate hydrolases"/>
    <property type="match status" value="2"/>
</dbReference>
<dbReference type="GO" id="GO:0005524">
    <property type="term" value="F:ATP binding"/>
    <property type="evidence" value="ECO:0007669"/>
    <property type="project" value="UniProtKB-KW"/>
</dbReference>
<dbReference type="GO" id="GO:0003724">
    <property type="term" value="F:RNA helicase activity"/>
    <property type="evidence" value="ECO:0007669"/>
    <property type="project" value="UniProtKB-EC"/>
</dbReference>
<comment type="catalytic activity">
    <reaction evidence="7">
        <text>ATP + H2O = ADP + phosphate + H(+)</text>
        <dbReference type="Rhea" id="RHEA:13065"/>
        <dbReference type="ChEBI" id="CHEBI:15377"/>
        <dbReference type="ChEBI" id="CHEBI:15378"/>
        <dbReference type="ChEBI" id="CHEBI:30616"/>
        <dbReference type="ChEBI" id="CHEBI:43474"/>
        <dbReference type="ChEBI" id="CHEBI:456216"/>
        <dbReference type="EC" id="3.6.4.13"/>
    </reaction>
</comment>
<dbReference type="PROSITE" id="PS51194">
    <property type="entry name" value="HELICASE_CTER"/>
    <property type="match status" value="1"/>
</dbReference>
<evidence type="ECO:0000256" key="7">
    <source>
        <dbReference type="ARBA" id="ARBA00047984"/>
    </source>
</evidence>
<dbReference type="FunFam" id="3.40.50.300:FF:000637">
    <property type="entry name" value="ATP-dependent RNA helicase DHX37/DHR1"/>
    <property type="match status" value="1"/>
</dbReference>
<evidence type="ECO:0000259" key="9">
    <source>
        <dbReference type="PROSITE" id="PS51192"/>
    </source>
</evidence>
<dbReference type="EC" id="3.6.4.13" evidence="2"/>
<dbReference type="PROSITE" id="PS00690">
    <property type="entry name" value="DEAH_ATP_HELICASE"/>
    <property type="match status" value="1"/>
</dbReference>
<dbReference type="CDD" id="cd18791">
    <property type="entry name" value="SF2_C_RHA"/>
    <property type="match status" value="1"/>
</dbReference>
<dbReference type="InterPro" id="IPR002464">
    <property type="entry name" value="DNA/RNA_helicase_DEAH_CS"/>
</dbReference>
<dbReference type="GO" id="GO:0003723">
    <property type="term" value="F:RNA binding"/>
    <property type="evidence" value="ECO:0007669"/>
    <property type="project" value="TreeGrafter"/>
</dbReference>
<keyword evidence="3" id="KW-0547">Nucleotide-binding</keyword>
<dbReference type="InterPro" id="IPR027417">
    <property type="entry name" value="P-loop_NTPase"/>
</dbReference>
<evidence type="ECO:0000256" key="3">
    <source>
        <dbReference type="ARBA" id="ARBA00022741"/>
    </source>
</evidence>
<evidence type="ECO:0000313" key="12">
    <source>
        <dbReference type="Proteomes" id="UP000275267"/>
    </source>
</evidence>
<feature type="domain" description="Helicase ATP-binding" evidence="9">
    <location>
        <begin position="416"/>
        <end position="603"/>
    </location>
</feature>
<dbReference type="STRING" id="4540.A0A3L6RHK8"/>
<dbReference type="InterPro" id="IPR011545">
    <property type="entry name" value="DEAD/DEAH_box_helicase_dom"/>
</dbReference>
<dbReference type="GO" id="GO:0016787">
    <property type="term" value="F:hydrolase activity"/>
    <property type="evidence" value="ECO:0007669"/>
    <property type="project" value="UniProtKB-KW"/>
</dbReference>
<evidence type="ECO:0000313" key="11">
    <source>
        <dbReference type="EMBL" id="RLN04037.1"/>
    </source>
</evidence>
<dbReference type="AlphaFoldDB" id="A0A3L6RHK8"/>
<evidence type="ECO:0000256" key="5">
    <source>
        <dbReference type="ARBA" id="ARBA00022806"/>
    </source>
</evidence>
<dbReference type="PANTHER" id="PTHR18934">
    <property type="entry name" value="ATP-DEPENDENT RNA HELICASE"/>
    <property type="match status" value="1"/>
</dbReference>
<dbReference type="GO" id="GO:0000462">
    <property type="term" value="P:maturation of SSU-rRNA from tricistronic rRNA transcript (SSU-rRNA, 5.8S rRNA, LSU-rRNA)"/>
    <property type="evidence" value="ECO:0007669"/>
    <property type="project" value="TreeGrafter"/>
</dbReference>
<dbReference type="Pfam" id="PF00271">
    <property type="entry name" value="Helicase_C"/>
    <property type="match status" value="1"/>
</dbReference>
<dbReference type="OrthoDB" id="10253254at2759"/>
<dbReference type="SUPFAM" id="SSF52540">
    <property type="entry name" value="P-loop containing nucleoside triphosphate hydrolases"/>
    <property type="match status" value="1"/>
</dbReference>
<dbReference type="GO" id="GO:0005730">
    <property type="term" value="C:nucleolus"/>
    <property type="evidence" value="ECO:0007669"/>
    <property type="project" value="TreeGrafter"/>
</dbReference>
<evidence type="ECO:0000256" key="1">
    <source>
        <dbReference type="ARBA" id="ARBA00008792"/>
    </source>
</evidence>
<dbReference type="InterPro" id="IPR042035">
    <property type="entry name" value="DEAH_win-hel_dom"/>
</dbReference>
<keyword evidence="6" id="KW-0067">ATP-binding</keyword>
<accession>A0A3L6RHK8</accession>
<dbReference type="SMART" id="SM00487">
    <property type="entry name" value="DEXDc"/>
    <property type="match status" value="1"/>
</dbReference>
<proteinExistence type="inferred from homology"/>
<dbReference type="EMBL" id="PQIB02000008">
    <property type="protein sequence ID" value="RLN04037.1"/>
    <property type="molecule type" value="Genomic_DNA"/>
</dbReference>